<protein>
    <recommendedName>
        <fullName evidence="3">Short-chain collagen C4-like</fullName>
    </recommendedName>
</protein>
<dbReference type="EMBL" id="JBJQND010000019">
    <property type="protein sequence ID" value="KAL3832677.1"/>
    <property type="molecule type" value="Genomic_DNA"/>
</dbReference>
<dbReference type="PANTHER" id="PTHR24024">
    <property type="entry name" value="PULMONARY SURFACTANT-ASSOCIATED PROTEIN A"/>
    <property type="match status" value="1"/>
</dbReference>
<sequence length="156" mass="16848">MGGSHYSNPGGGAEYLCLPEDPTWGMNVGGTNYRATIYGTEYEIFDGSNPFTTVHREDDVPCSVCRTPRTTNLMIPGRTICYPGWNQEYTGYLMAGRDDLAASTNYVCVDENPEAVIGGSAANPGRFMFVVQAHCGTLPCPPYVEGRVIACVVCSL</sequence>
<evidence type="ECO:0000313" key="1">
    <source>
        <dbReference type="EMBL" id="KAL3832677.1"/>
    </source>
</evidence>
<accession>A0ABD3T794</accession>
<evidence type="ECO:0000313" key="2">
    <source>
        <dbReference type="Proteomes" id="UP001634394"/>
    </source>
</evidence>
<keyword evidence="2" id="KW-1185">Reference proteome</keyword>
<gene>
    <name evidence="1" type="ORF">ACJMK2_024299</name>
</gene>
<name>A0ABD3T794_SINWO</name>
<dbReference type="AlphaFoldDB" id="A0ABD3T794"/>
<dbReference type="InterPro" id="IPR051077">
    <property type="entry name" value="Ca-dependent_lectin"/>
</dbReference>
<proteinExistence type="predicted"/>
<organism evidence="1 2">
    <name type="scientific">Sinanodonta woodiana</name>
    <name type="common">Chinese pond mussel</name>
    <name type="synonym">Anodonta woodiana</name>
    <dbReference type="NCBI Taxonomy" id="1069815"/>
    <lineage>
        <taxon>Eukaryota</taxon>
        <taxon>Metazoa</taxon>
        <taxon>Spiralia</taxon>
        <taxon>Lophotrochozoa</taxon>
        <taxon>Mollusca</taxon>
        <taxon>Bivalvia</taxon>
        <taxon>Autobranchia</taxon>
        <taxon>Heteroconchia</taxon>
        <taxon>Palaeoheterodonta</taxon>
        <taxon>Unionida</taxon>
        <taxon>Unionoidea</taxon>
        <taxon>Unionidae</taxon>
        <taxon>Unioninae</taxon>
        <taxon>Sinanodonta</taxon>
    </lineage>
</organism>
<dbReference type="Proteomes" id="UP001634394">
    <property type="component" value="Unassembled WGS sequence"/>
</dbReference>
<dbReference type="PANTHER" id="PTHR24024:SF18">
    <property type="entry name" value="SHORT-CHAIN COLLAGEN C4-LIKE"/>
    <property type="match status" value="1"/>
</dbReference>
<comment type="caution">
    <text evidence="1">The sequence shown here is derived from an EMBL/GenBank/DDBJ whole genome shotgun (WGS) entry which is preliminary data.</text>
</comment>
<evidence type="ECO:0008006" key="3">
    <source>
        <dbReference type="Google" id="ProtNLM"/>
    </source>
</evidence>
<reference evidence="1 2" key="1">
    <citation type="submission" date="2024-11" db="EMBL/GenBank/DDBJ databases">
        <title>Chromosome-level genome assembly of the freshwater bivalve Anodonta woodiana.</title>
        <authorList>
            <person name="Chen X."/>
        </authorList>
    </citation>
    <scope>NUCLEOTIDE SEQUENCE [LARGE SCALE GENOMIC DNA]</scope>
    <source>
        <strain evidence="1">MN2024</strain>
        <tissue evidence="1">Gills</tissue>
    </source>
</reference>